<reference evidence="2 3" key="1">
    <citation type="submission" date="2017-05" db="EMBL/GenBank/DDBJ databases">
        <title>Genome sequence of Acetobacter pasteurianus subsp. pasteurianus strain SRCM101342.</title>
        <authorList>
            <person name="Cho S.H."/>
        </authorList>
    </citation>
    <scope>NUCLEOTIDE SEQUENCE [LARGE SCALE GENOMIC DNA]</scope>
    <source>
        <strain evidence="2 3">SRCM101342</strain>
    </source>
</reference>
<evidence type="ECO:0000313" key="2">
    <source>
        <dbReference type="EMBL" id="ARW48197.1"/>
    </source>
</evidence>
<dbReference type="Proteomes" id="UP000196205">
    <property type="component" value="Chromosome"/>
</dbReference>
<dbReference type="EMBL" id="CP021509">
    <property type="protein sequence ID" value="ARW48197.1"/>
    <property type="molecule type" value="Genomic_DNA"/>
</dbReference>
<dbReference type="AlphaFoldDB" id="A0A1Y0Y6V1"/>
<dbReference type="GO" id="GO:0030980">
    <property type="term" value="P:alpha-glucan catabolic process"/>
    <property type="evidence" value="ECO:0007669"/>
    <property type="project" value="TreeGrafter"/>
</dbReference>
<dbReference type="OrthoDB" id="9761577at2"/>
<dbReference type="GO" id="GO:0005992">
    <property type="term" value="P:trehalose biosynthetic process"/>
    <property type="evidence" value="ECO:0007669"/>
    <property type="project" value="TreeGrafter"/>
</dbReference>
<dbReference type="GO" id="GO:0047470">
    <property type="term" value="F:(1,4)-alpha-D-glucan 1-alpha-D-glucosylmutase activity"/>
    <property type="evidence" value="ECO:0007669"/>
    <property type="project" value="UniProtKB-EC"/>
</dbReference>
<dbReference type="InterPro" id="IPR013797">
    <property type="entry name" value="Maltooligo_trehalose_synth_4"/>
</dbReference>
<dbReference type="InterPro" id="IPR017853">
    <property type="entry name" value="GH"/>
</dbReference>
<keyword evidence="2" id="KW-0413">Isomerase</keyword>
<name>A0A1Y0Y6V1_ACEPA</name>
<dbReference type="SMART" id="SM00642">
    <property type="entry name" value="Aamy"/>
    <property type="match status" value="1"/>
</dbReference>
<dbReference type="CDD" id="cd11336">
    <property type="entry name" value="AmyAc_MTSase"/>
    <property type="match status" value="1"/>
</dbReference>
<dbReference type="Gene3D" id="3.30.1590.10">
    <property type="entry name" value="Maltooligosyl trehalose synthase, domain 2"/>
    <property type="match status" value="1"/>
</dbReference>
<dbReference type="InterPro" id="IPR012767">
    <property type="entry name" value="Trehalose_TreY"/>
</dbReference>
<dbReference type="Gene3D" id="1.10.150.200">
    <property type="entry name" value="Maltooligosyl trehalose synthase, domain 3"/>
    <property type="match status" value="1"/>
</dbReference>
<sequence>MNKSLRATYRLQFHKDYTLYDAVQLVPYLENLGISHIYASPLLAAVPSSMHGYDTISWDYIDPEKGGEAGLQALVDELHAHNMGLILDIVPNHMSTHHLNVWWQDVLKYGSSSKYAAFFDIDWDVSQVDEAHHIILPFLEKPLSDIIKEKKIRFSYMDEERSFVFVYEDKIFPVALESMKWVEGFAEYKNEESLTSVSRKHLIDFFSSETSEGRQNLSMLLQKQHYRLVWWRNAGDLVNWRRFFDVTSLIALRMEQSYVFTHTHAYLFDLYQRGLIDGFRIDHIDGLLQPDEYCQNLRKKLEQLKQKRPESLRNDPIIFVEKILANKESLPKKWQVSGTTGYDFLEQISLLLHSPKGEKKLDFIWEQCGSFPYKKVQDLARNEKLNSSFYKMFHDLISSFVKFFSLEQNITTHSIETALRTILLSFPIYRIYFSGNTISKQSLPYLRKACNEARKELPSYHLPLLNKIEQILSQTIYQTLNRKAPENLFVNLTAPLAAKAGEDTAFYRYARLLSRNEVGTDPALFSKNIEAFHQANMSRFTSYPEALLCTATHDHKRGEDGRARLMVLSEPEVKWPETVMRWFAENPSVSKAEQIFIYQTLIAAWPLNNEDFSNFSQRLQSYLTKALREAGLCTSWDNPDLVYEKTCQNFMVQLLYTSFVKDLATFINNISSAAAINSLTQVILRYTVPGVPDLYQGREEWDFSLVDPDNRRSVNYLKLQKSLGREENLSVLATSWRDGRIKQEIIRKLLILRKKYPQLFINGLYKEVLVEGDLSDHVVVFQRVTKDIKIIVITSRFNFSLKINESLQSCHEGWKKTKIFLHDDWKSAEWKSVLWNKSCTNKDFDNLGYFYGALPFDVLIAHDVT</sequence>
<feature type="domain" description="Glycosyl hydrolase family 13 catalytic" evidence="1">
    <location>
        <begin position="15"/>
        <end position="454"/>
    </location>
</feature>
<evidence type="ECO:0000313" key="3">
    <source>
        <dbReference type="Proteomes" id="UP000196205"/>
    </source>
</evidence>
<dbReference type="PANTHER" id="PTHR10357">
    <property type="entry name" value="ALPHA-AMYLASE FAMILY MEMBER"/>
    <property type="match status" value="1"/>
</dbReference>
<dbReference type="SUPFAM" id="SSF51445">
    <property type="entry name" value="(Trans)glycosidases"/>
    <property type="match status" value="1"/>
</dbReference>
<proteinExistence type="predicted"/>
<organism evidence="2 3">
    <name type="scientific">Acetobacter pasteurianus subsp. pasteurianus</name>
    <dbReference type="NCBI Taxonomy" id="481145"/>
    <lineage>
        <taxon>Bacteria</taxon>
        <taxon>Pseudomonadati</taxon>
        <taxon>Pseudomonadota</taxon>
        <taxon>Alphaproteobacteria</taxon>
        <taxon>Acetobacterales</taxon>
        <taxon>Acetobacteraceae</taxon>
        <taxon>Acetobacter</taxon>
    </lineage>
</organism>
<dbReference type="Pfam" id="PF00128">
    <property type="entry name" value="Alpha-amylase"/>
    <property type="match status" value="1"/>
</dbReference>
<protein>
    <submittedName>
        <fullName evidence="2">(1-&gt;4)-alpha-D-glucan 1-alpha-D-glucosylmutase</fullName>
        <ecNumber evidence="2">5.4.99.15</ecNumber>
    </submittedName>
</protein>
<dbReference type="Gene3D" id="1.10.10.470">
    <property type="entry name" value="Maltooligosyl trehalose synthase, domain 4"/>
    <property type="match status" value="1"/>
</dbReference>
<dbReference type="Gene3D" id="3.20.20.80">
    <property type="entry name" value="Glycosidases"/>
    <property type="match status" value="1"/>
</dbReference>
<evidence type="ECO:0000259" key="1">
    <source>
        <dbReference type="SMART" id="SM00642"/>
    </source>
</evidence>
<accession>A0A1Y0Y6V1</accession>
<dbReference type="NCBIfam" id="TIGR02401">
    <property type="entry name" value="trehalose_TreY"/>
    <property type="match status" value="1"/>
</dbReference>
<dbReference type="InterPro" id="IPR006047">
    <property type="entry name" value="GH13_cat_dom"/>
</dbReference>
<dbReference type="EC" id="5.4.99.15" evidence="2"/>
<dbReference type="PANTHER" id="PTHR10357:SF216">
    <property type="entry name" value="MALTOOLIGOSYL TREHALOSE SYNTHASE-RELATED"/>
    <property type="match status" value="1"/>
</dbReference>
<dbReference type="RefSeq" id="WP_087651850.1">
    <property type="nucleotide sequence ID" value="NZ_CP021509.1"/>
</dbReference>
<gene>
    <name evidence="2" type="primary">treY</name>
    <name evidence="2" type="ORF">S1001342_01880</name>
</gene>